<dbReference type="GO" id="GO:0005886">
    <property type="term" value="C:plasma membrane"/>
    <property type="evidence" value="ECO:0007669"/>
    <property type="project" value="UniProtKB-SubCell"/>
</dbReference>
<keyword evidence="12" id="KW-1185">Reference proteome</keyword>
<reference evidence="11" key="3">
    <citation type="submission" date="2025-08" db="UniProtKB">
        <authorList>
            <consortium name="Ensembl"/>
        </authorList>
    </citation>
    <scope>IDENTIFICATION</scope>
    <source>
        <strain evidence="11">JP 163 A</strain>
    </source>
</reference>
<keyword evidence="5 8" id="KW-0732">Signal</keyword>
<evidence type="ECO:0000256" key="8">
    <source>
        <dbReference type="SAM" id="SignalP"/>
    </source>
</evidence>
<evidence type="ECO:0000256" key="7">
    <source>
        <dbReference type="ARBA" id="ARBA00023180"/>
    </source>
</evidence>
<dbReference type="GO" id="GO:0005576">
    <property type="term" value="C:extracellular region"/>
    <property type="evidence" value="ECO:0007669"/>
    <property type="project" value="UniProtKB-SubCell"/>
</dbReference>
<evidence type="ECO:0000313" key="11">
    <source>
        <dbReference type="Ensembl" id="ENSXMAP00000027022.1"/>
    </source>
</evidence>
<evidence type="ECO:0000256" key="4">
    <source>
        <dbReference type="ARBA" id="ARBA00022525"/>
    </source>
</evidence>
<dbReference type="SUPFAM" id="SSF57302">
    <property type="entry name" value="Snake toxin-like"/>
    <property type="match status" value="2"/>
</dbReference>
<dbReference type="Gene3D" id="2.10.60.10">
    <property type="entry name" value="CD59"/>
    <property type="match status" value="2"/>
</dbReference>
<dbReference type="STRING" id="8083.ENSXMAP00000027022"/>
<dbReference type="PANTHER" id="PTHR20914:SF9">
    <property type="entry name" value="COILED, ISOFORM A"/>
    <property type="match status" value="1"/>
</dbReference>
<dbReference type="InterPro" id="IPR050918">
    <property type="entry name" value="CNF-like_PLA2_Inhibitor"/>
</dbReference>
<dbReference type="InterPro" id="IPR035076">
    <property type="entry name" value="Toxin/TOLIP"/>
</dbReference>
<evidence type="ECO:0000256" key="5">
    <source>
        <dbReference type="ARBA" id="ARBA00022729"/>
    </source>
</evidence>
<reference evidence="11" key="4">
    <citation type="submission" date="2025-09" db="UniProtKB">
        <authorList>
            <consortium name="Ensembl"/>
        </authorList>
    </citation>
    <scope>IDENTIFICATION</scope>
    <source>
        <strain evidence="11">JP 163 A</strain>
    </source>
</reference>
<dbReference type="Pfam" id="PF00087">
    <property type="entry name" value="Toxin_TOLIP"/>
    <property type="match status" value="1"/>
</dbReference>
<evidence type="ECO:0000256" key="1">
    <source>
        <dbReference type="ARBA" id="ARBA00004236"/>
    </source>
</evidence>
<evidence type="ECO:0000259" key="9">
    <source>
        <dbReference type="Pfam" id="PF00021"/>
    </source>
</evidence>
<organism evidence="11 12">
    <name type="scientific">Xiphophorus maculatus</name>
    <name type="common">Southern platyfish</name>
    <name type="synonym">Platypoecilus maculatus</name>
    <dbReference type="NCBI Taxonomy" id="8083"/>
    <lineage>
        <taxon>Eukaryota</taxon>
        <taxon>Metazoa</taxon>
        <taxon>Chordata</taxon>
        <taxon>Craniata</taxon>
        <taxon>Vertebrata</taxon>
        <taxon>Euteleostomi</taxon>
        <taxon>Actinopterygii</taxon>
        <taxon>Neopterygii</taxon>
        <taxon>Teleostei</taxon>
        <taxon>Neoteleostei</taxon>
        <taxon>Acanthomorphata</taxon>
        <taxon>Ovalentaria</taxon>
        <taxon>Atherinomorphae</taxon>
        <taxon>Cyprinodontiformes</taxon>
        <taxon>Poeciliidae</taxon>
        <taxon>Poeciliinae</taxon>
        <taxon>Xiphophorus</taxon>
    </lineage>
</organism>
<sequence length="222" mass="24302">MFLFTLVLVVLFLPEADNLKCKCEPSRYGTCAKETTECSSEDDSCSVRTQVYYLGGAKSEHNSKGCITSDLCLNYSISYGAYRIVQNTKCCSEDLCNAQINYTKPASYTFSTPNRKKCFNCDEENCMKTVKCAGDENYCINVTGERFMMKGCASELVCSDHFSSVMSQFTTRPPGAKVSCCRGNYCNSASSTISPGSKSSASSTSPTLLLLLVPLLFSILFS</sequence>
<dbReference type="InterPro" id="IPR045860">
    <property type="entry name" value="Snake_toxin-like_sf"/>
</dbReference>
<accession>A0A3B5Q822</accession>
<dbReference type="PANTHER" id="PTHR20914">
    <property type="entry name" value="LY6/PLAUR DOMAIN-CONTAINING PROTEIN 8"/>
    <property type="match status" value="1"/>
</dbReference>
<keyword evidence="6" id="KW-0472">Membrane</keyword>
<comment type="subcellular location">
    <subcellularLocation>
        <location evidence="1">Cell membrane</location>
    </subcellularLocation>
    <subcellularLocation>
        <location evidence="2">Secreted</location>
    </subcellularLocation>
</comment>
<feature type="signal peptide" evidence="8">
    <location>
        <begin position="1"/>
        <end position="18"/>
    </location>
</feature>
<dbReference type="FunCoup" id="A0A3B5Q822">
    <property type="interactions" value="611"/>
</dbReference>
<evidence type="ECO:0000256" key="6">
    <source>
        <dbReference type="ARBA" id="ARBA00023136"/>
    </source>
</evidence>
<name>A0A3B5Q822_XIPMA</name>
<feature type="chain" id="PRO_5017346664" evidence="8">
    <location>
        <begin position="19"/>
        <end position="222"/>
    </location>
</feature>
<proteinExistence type="predicted"/>
<keyword evidence="7" id="KW-0325">Glycoprotein</keyword>
<dbReference type="AlphaFoldDB" id="A0A3B5Q822"/>
<evidence type="ECO:0000256" key="2">
    <source>
        <dbReference type="ARBA" id="ARBA00004613"/>
    </source>
</evidence>
<dbReference type="Proteomes" id="UP000002852">
    <property type="component" value="Unassembled WGS sequence"/>
</dbReference>
<dbReference type="InterPro" id="IPR016054">
    <property type="entry name" value="LY6_UPA_recep-like"/>
</dbReference>
<dbReference type="InParanoid" id="A0A3B5Q822"/>
<evidence type="ECO:0000256" key="3">
    <source>
        <dbReference type="ARBA" id="ARBA00022475"/>
    </source>
</evidence>
<dbReference type="GeneTree" id="ENSGT00940000163304"/>
<dbReference type="Pfam" id="PF00021">
    <property type="entry name" value="UPAR_LY6"/>
    <property type="match status" value="1"/>
</dbReference>
<feature type="domain" description="Snake toxin/toxin-like" evidence="10">
    <location>
        <begin position="117"/>
        <end position="187"/>
    </location>
</feature>
<keyword evidence="3" id="KW-1003">Cell membrane</keyword>
<protein>
    <submittedName>
        <fullName evidence="11">Phospholipase A2 inhibitor and Ly6/PLAUR domain-containing protein-like</fullName>
    </submittedName>
</protein>
<feature type="domain" description="UPAR/Ly6" evidence="9">
    <location>
        <begin position="22"/>
        <end position="98"/>
    </location>
</feature>
<keyword evidence="4" id="KW-0964">Secreted</keyword>
<dbReference type="Ensembl" id="ENSXMAT00000037196.1">
    <property type="protein sequence ID" value="ENSXMAP00000027022.1"/>
    <property type="gene ID" value="ENSXMAG00000029489.1"/>
</dbReference>
<evidence type="ECO:0000259" key="10">
    <source>
        <dbReference type="Pfam" id="PF00087"/>
    </source>
</evidence>
<reference evidence="12" key="1">
    <citation type="submission" date="2012-01" db="EMBL/GenBank/DDBJ databases">
        <authorList>
            <person name="Walter R."/>
            <person name="Schartl M."/>
            <person name="Warren W."/>
        </authorList>
    </citation>
    <scope>NUCLEOTIDE SEQUENCE [LARGE SCALE GENOMIC DNA]</scope>
    <source>
        <strain evidence="12">JP 163 A</strain>
    </source>
</reference>
<evidence type="ECO:0000313" key="12">
    <source>
        <dbReference type="Proteomes" id="UP000002852"/>
    </source>
</evidence>
<reference evidence="12" key="2">
    <citation type="journal article" date="2013" name="Nat. Genet.">
        <title>The genome of the platyfish, Xiphophorus maculatus, provides insights into evolutionary adaptation and several complex traits.</title>
        <authorList>
            <person name="Schartl M."/>
            <person name="Walter R.B."/>
            <person name="Shen Y."/>
            <person name="Garcia T."/>
            <person name="Catchen J."/>
            <person name="Amores A."/>
            <person name="Braasch I."/>
            <person name="Chalopin D."/>
            <person name="Volff J.N."/>
            <person name="Lesch K.P."/>
            <person name="Bisazza A."/>
            <person name="Minx P."/>
            <person name="Hillier L."/>
            <person name="Wilson R.K."/>
            <person name="Fuerstenberg S."/>
            <person name="Boore J."/>
            <person name="Searle S."/>
            <person name="Postlethwait J.H."/>
            <person name="Warren W.C."/>
        </authorList>
    </citation>
    <scope>NUCLEOTIDE SEQUENCE [LARGE SCALE GENOMIC DNA]</scope>
    <source>
        <strain evidence="12">JP 163 A</strain>
    </source>
</reference>
<dbReference type="OMA" id="ISGEIRC"/>